<keyword evidence="2" id="KW-0732">Signal</keyword>
<evidence type="ECO:0000259" key="3">
    <source>
        <dbReference type="PROSITE" id="PS51272"/>
    </source>
</evidence>
<feature type="domain" description="SLH" evidence="3">
    <location>
        <begin position="664"/>
        <end position="726"/>
    </location>
</feature>
<feature type="signal peptide" evidence="2">
    <location>
        <begin position="1"/>
        <end position="21"/>
    </location>
</feature>
<dbReference type="Pfam" id="PF16244">
    <property type="entry name" value="DUF4901"/>
    <property type="match status" value="2"/>
</dbReference>
<sequence>MKTIGIASIASLFLFSSIAQASAMPAPTVTSTPHNHSEAATTASPVPEVHLTDDEEVPADTKIKREHAIELAKQYVAIPNGYILLEASYQHAYDELSEILGSWTVIFTKEKEDGFYGEINVSIDSDSGKLHSFYTTEDNPHKKYTFPPKVNMEQAKQIALDYINQLNPDDKLQFQYDNQYENSYLRPLIGEVEYPLNFVRMVNGIAFPSNYIMLSVNDEGQIRSYMKQWDSKIVFKAPVKPISASQASEQFKKFSEVYLQYLLPDVPNGTASPAIAYMMDSIMVDAETGEALSTSGNKLEKQAAPVPVSDKPLLEANQAALNLTKEQAAIRVATLFPLPKDAKLQDAYYNESTDPVTGVASYEWELNWSALTDKKEGPSIQATINSRTGAITAYSKYDYSVADTVPTQPEKAALSKDQLKAKAIETVKKLLPSYAHELFLDPEYVEMVADESTTLYNTDFYFHRIINGVHTQYDTVSVYLNQATGELEGLSSSLTNSLYPATPPKVISEETAKEILLSQYQVEQQYAIVEGLGAYTQTPVAVFEAKAAATNALPKPIQGPSTRLVYHLKPIFEFRESTYLDAVSGLWKNNETNQVVQPHNSNPEDMKGHKAEEALKLMLDYDLLDVVDGKVKPDALITRGELVKMLIGTINGNYYPVASDYAERAASFSDVGKDSKYFPYVESAIDYNLIDRASGIFQPDAALNRAEVADLIVRALGYKQLSEVEGLFNKKATDIDDLNNQGAIAIVSALQIMGLEGNTFSPYEQVTRAQAATTFYNFLKALSQLQNSGEEKV</sequence>
<dbReference type="Proteomes" id="UP001165962">
    <property type="component" value="Unassembled WGS sequence"/>
</dbReference>
<dbReference type="InterPro" id="IPR001119">
    <property type="entry name" value="SLH_dom"/>
</dbReference>
<feature type="region of interest" description="Disordered" evidence="1">
    <location>
        <begin position="26"/>
        <end position="54"/>
    </location>
</feature>
<keyword evidence="5" id="KW-1185">Reference proteome</keyword>
<dbReference type="PROSITE" id="PS51272">
    <property type="entry name" value="SLH"/>
    <property type="match status" value="2"/>
</dbReference>
<feature type="domain" description="SLH" evidence="3">
    <location>
        <begin position="727"/>
        <end position="789"/>
    </location>
</feature>
<dbReference type="RefSeq" id="WP_166144943.1">
    <property type="nucleotide sequence ID" value="NZ_JAAOIW010000001.1"/>
</dbReference>
<name>A0ABX0J2T2_9BACL</name>
<gene>
    <name evidence="4" type="ORF">G9U52_01165</name>
</gene>
<evidence type="ECO:0000256" key="2">
    <source>
        <dbReference type="SAM" id="SignalP"/>
    </source>
</evidence>
<feature type="chain" id="PRO_5045539004" evidence="2">
    <location>
        <begin position="22"/>
        <end position="793"/>
    </location>
</feature>
<proteinExistence type="predicted"/>
<dbReference type="EMBL" id="JAAOIW010000001">
    <property type="protein sequence ID" value="NHN28436.1"/>
    <property type="molecule type" value="Genomic_DNA"/>
</dbReference>
<accession>A0ABX0J2T2</accession>
<feature type="compositionally biased region" description="Polar residues" evidence="1">
    <location>
        <begin position="28"/>
        <end position="44"/>
    </location>
</feature>
<protein>
    <submittedName>
        <fullName evidence="4">S-layer homology domain-containing protein</fullName>
    </submittedName>
</protein>
<reference evidence="4" key="1">
    <citation type="submission" date="2020-03" db="EMBL/GenBank/DDBJ databases">
        <title>Draft sequencing of Paenibacilllus sp. S3N08.</title>
        <authorList>
            <person name="Kim D.-U."/>
        </authorList>
    </citation>
    <scope>NUCLEOTIDE SEQUENCE</scope>
    <source>
        <strain evidence="4">S3N08</strain>
    </source>
</reference>
<organism evidence="4 5">
    <name type="scientific">Paenibacillus agricola</name>
    <dbReference type="NCBI Taxonomy" id="2716264"/>
    <lineage>
        <taxon>Bacteria</taxon>
        <taxon>Bacillati</taxon>
        <taxon>Bacillota</taxon>
        <taxon>Bacilli</taxon>
        <taxon>Bacillales</taxon>
        <taxon>Paenibacillaceae</taxon>
        <taxon>Paenibacillus</taxon>
    </lineage>
</organism>
<evidence type="ECO:0000313" key="5">
    <source>
        <dbReference type="Proteomes" id="UP001165962"/>
    </source>
</evidence>
<dbReference type="Pfam" id="PF00395">
    <property type="entry name" value="SLH"/>
    <property type="match status" value="2"/>
</dbReference>
<dbReference type="InterPro" id="IPR032599">
    <property type="entry name" value="YcdB/YcdC_rep_domain"/>
</dbReference>
<evidence type="ECO:0000313" key="4">
    <source>
        <dbReference type="EMBL" id="NHN28436.1"/>
    </source>
</evidence>
<comment type="caution">
    <text evidence="4">The sequence shown here is derived from an EMBL/GenBank/DDBJ whole genome shotgun (WGS) entry which is preliminary data.</text>
</comment>
<evidence type="ECO:0000256" key="1">
    <source>
        <dbReference type="SAM" id="MobiDB-lite"/>
    </source>
</evidence>